<keyword evidence="12 15" id="KW-0456">Lyase</keyword>
<evidence type="ECO:0000256" key="15">
    <source>
        <dbReference type="RuleBase" id="RU363109"/>
    </source>
</evidence>
<evidence type="ECO:0000256" key="4">
    <source>
        <dbReference type="ARBA" id="ARBA00013122"/>
    </source>
</evidence>
<evidence type="ECO:0000256" key="1">
    <source>
        <dbReference type="ARBA" id="ARBA00004141"/>
    </source>
</evidence>
<feature type="transmembrane region" description="Helical" evidence="15">
    <location>
        <begin position="201"/>
        <end position="226"/>
    </location>
</feature>
<evidence type="ECO:0000256" key="11">
    <source>
        <dbReference type="ARBA" id="ARBA00023160"/>
    </source>
</evidence>
<dbReference type="AlphaFoldDB" id="A0AAV7WZM0"/>
<dbReference type="GO" id="GO:0102158">
    <property type="term" value="F:very-long-chain (3R)-3-hydroxyacyl-CoA dehydratase activity"/>
    <property type="evidence" value="ECO:0007669"/>
    <property type="project" value="UniProtKB-EC"/>
</dbReference>
<keyword evidence="8 15" id="KW-1133">Transmembrane helix</keyword>
<feature type="transmembrane region" description="Helical" evidence="15">
    <location>
        <begin position="69"/>
        <end position="90"/>
    </location>
</feature>
<evidence type="ECO:0000256" key="2">
    <source>
        <dbReference type="ARBA" id="ARBA00005194"/>
    </source>
</evidence>
<keyword evidence="7 15" id="KW-0276">Fatty acid metabolism</keyword>
<keyword evidence="5 15" id="KW-0444">Lipid biosynthesis</keyword>
<dbReference type="GO" id="GO:0042761">
    <property type="term" value="P:very long-chain fatty acid biosynthetic process"/>
    <property type="evidence" value="ECO:0007669"/>
    <property type="project" value="TreeGrafter"/>
</dbReference>
<evidence type="ECO:0000256" key="8">
    <source>
        <dbReference type="ARBA" id="ARBA00022989"/>
    </source>
</evidence>
<comment type="catalytic activity">
    <reaction evidence="14">
        <text>a very-long-chain (3R)-3-hydroxyacyl-CoA = a very-long-chain (2E)-enoyl-CoA + H2O</text>
        <dbReference type="Rhea" id="RHEA:45812"/>
        <dbReference type="ChEBI" id="CHEBI:15377"/>
        <dbReference type="ChEBI" id="CHEBI:83728"/>
        <dbReference type="ChEBI" id="CHEBI:85440"/>
        <dbReference type="EC" id="4.2.1.134"/>
    </reaction>
    <physiologicalReaction direction="left-to-right" evidence="14">
        <dbReference type="Rhea" id="RHEA:45813"/>
    </physiologicalReaction>
</comment>
<organism evidence="16 17">
    <name type="scientific">Pleurodeles waltl</name>
    <name type="common">Iberian ribbed newt</name>
    <dbReference type="NCBI Taxonomy" id="8319"/>
    <lineage>
        <taxon>Eukaryota</taxon>
        <taxon>Metazoa</taxon>
        <taxon>Chordata</taxon>
        <taxon>Craniata</taxon>
        <taxon>Vertebrata</taxon>
        <taxon>Euteleostomi</taxon>
        <taxon>Amphibia</taxon>
        <taxon>Batrachia</taxon>
        <taxon>Caudata</taxon>
        <taxon>Salamandroidea</taxon>
        <taxon>Salamandridae</taxon>
        <taxon>Pleurodelinae</taxon>
        <taxon>Pleurodeles</taxon>
    </lineage>
</organism>
<keyword evidence="15" id="KW-0256">Endoplasmic reticulum</keyword>
<comment type="pathway">
    <text evidence="2 15">Lipid metabolism; fatty acid biosynthesis.</text>
</comment>
<protein>
    <recommendedName>
        <fullName evidence="4 15">Very-long-chain (3R)-3-hydroxyacyl-CoA dehydratase</fullName>
        <ecNumber evidence="4 15">4.2.1.134</ecNumber>
    </recommendedName>
</protein>
<dbReference type="PANTHER" id="PTHR11035:SF16">
    <property type="entry name" value="VERY-LONG-CHAIN (3R)-3-HYDROXYACYL-COA DEHYDRATASE 4"/>
    <property type="match status" value="1"/>
</dbReference>
<comment type="catalytic activity">
    <reaction evidence="13">
        <text>(3R)-hydroxyhexadecanoyl-CoA = (2E)-hexadecenoyl-CoA + H2O</text>
        <dbReference type="Rhea" id="RHEA:39159"/>
        <dbReference type="ChEBI" id="CHEBI:15377"/>
        <dbReference type="ChEBI" id="CHEBI:61526"/>
        <dbReference type="ChEBI" id="CHEBI:74278"/>
    </reaction>
    <physiologicalReaction direction="left-to-right" evidence="13">
        <dbReference type="Rhea" id="RHEA:39160"/>
    </physiologicalReaction>
</comment>
<dbReference type="PANTHER" id="PTHR11035">
    <property type="entry name" value="VERY-LONG-CHAIN (3R)-3-HYDROXYACYL-COA DEHYDRATASE"/>
    <property type="match status" value="1"/>
</dbReference>
<evidence type="ECO:0000256" key="7">
    <source>
        <dbReference type="ARBA" id="ARBA00022832"/>
    </source>
</evidence>
<comment type="caution">
    <text evidence="15">Lacks conserved residue(s) required for the propagation of feature annotation.</text>
</comment>
<evidence type="ECO:0000313" key="17">
    <source>
        <dbReference type="Proteomes" id="UP001066276"/>
    </source>
</evidence>
<dbReference type="Proteomes" id="UP001066276">
    <property type="component" value="Chromosome 1_1"/>
</dbReference>
<keyword evidence="9 15" id="KW-0443">Lipid metabolism</keyword>
<evidence type="ECO:0000256" key="9">
    <source>
        <dbReference type="ARBA" id="ARBA00023098"/>
    </source>
</evidence>
<comment type="caution">
    <text evidence="16">The sequence shown here is derived from an EMBL/GenBank/DDBJ whole genome shotgun (WGS) entry which is preliminary data.</text>
</comment>
<keyword evidence="11 15" id="KW-0275">Fatty acid biosynthesis</keyword>
<evidence type="ECO:0000256" key="3">
    <source>
        <dbReference type="ARBA" id="ARBA00007811"/>
    </source>
</evidence>
<dbReference type="GO" id="GO:0030497">
    <property type="term" value="P:fatty acid elongation"/>
    <property type="evidence" value="ECO:0007669"/>
    <property type="project" value="TreeGrafter"/>
</dbReference>
<keyword evidence="6 15" id="KW-0812">Transmembrane</keyword>
<comment type="function">
    <text evidence="15">Catalyzes the third of the four reactions of the long-chain fatty acids elongation cycle. This endoplasmic reticulum-bound enzymatic process, allows the addition of two carbons to the chain of long- and very long-chain fatty acids/VLCFAs per cycle. This enzyme catalyzes the dehydration of the 3-hydroxyacyl-CoA intermediate into trans-2,3-enoyl-CoA, within each cycle of fatty acid elongation. Thereby, it participates to the production of VLCFAs of different chain lengths that are involved in multiple biological processes as precursors of membrane lipids and lipid mediators.</text>
</comment>
<feature type="transmembrane region" description="Helical" evidence="15">
    <location>
        <begin position="123"/>
        <end position="144"/>
    </location>
</feature>
<name>A0AAV7WZM0_PLEWA</name>
<keyword evidence="17" id="KW-1185">Reference proteome</keyword>
<evidence type="ECO:0000256" key="6">
    <source>
        <dbReference type="ARBA" id="ARBA00022692"/>
    </source>
</evidence>
<feature type="transmembrane region" description="Helical" evidence="15">
    <location>
        <begin position="31"/>
        <end position="49"/>
    </location>
</feature>
<evidence type="ECO:0000256" key="5">
    <source>
        <dbReference type="ARBA" id="ARBA00022516"/>
    </source>
</evidence>
<comment type="subcellular location">
    <subcellularLocation>
        <location evidence="15">Endoplasmic reticulum membrane</location>
        <topology evidence="15">Multi-pass membrane protein</topology>
    </subcellularLocation>
    <subcellularLocation>
        <location evidence="1">Membrane</location>
        <topology evidence="1">Multi-pass membrane protein</topology>
    </subcellularLocation>
</comment>
<dbReference type="EC" id="4.2.1.134" evidence="4 15"/>
<dbReference type="EMBL" id="JANPWB010000001">
    <property type="protein sequence ID" value="KAJ1218518.1"/>
    <property type="molecule type" value="Genomic_DNA"/>
</dbReference>
<keyword evidence="10 15" id="KW-0472">Membrane</keyword>
<dbReference type="GO" id="GO:0030148">
    <property type="term" value="P:sphingolipid biosynthetic process"/>
    <property type="evidence" value="ECO:0007669"/>
    <property type="project" value="TreeGrafter"/>
</dbReference>
<sequence length="249" mass="29754">MTGSHRQTRTGLLQVIPWGRRVFWSYPKMETYLFIYYLVQFCGHSWIFSNTIARFMSFGKDAFADTFYAMGYVMRLCQLLSALELLHILLGIEKRRFWPRFIQVTERLFILFVVVASQEEVQGKYVVCVLFFLWNLWDVIRYTYIMLLSMEIEFPGLTWLNHNIWIPVYPVSVLAEAYAVYESLPYFETLGTYSFKMSFPYVGSIHFPYVLQMYLVMLPIEMYFLCSDLYAERKMHTSYSNFKKKEKAN</sequence>
<evidence type="ECO:0000256" key="12">
    <source>
        <dbReference type="ARBA" id="ARBA00023239"/>
    </source>
</evidence>
<dbReference type="Pfam" id="PF04387">
    <property type="entry name" value="PTPLA"/>
    <property type="match status" value="1"/>
</dbReference>
<comment type="similarity">
    <text evidence="3 15">Belongs to the very long-chain fatty acids dehydratase HACD family.</text>
</comment>
<evidence type="ECO:0000256" key="14">
    <source>
        <dbReference type="ARBA" id="ARBA00023727"/>
    </source>
</evidence>
<dbReference type="InterPro" id="IPR007482">
    <property type="entry name" value="Tyr_Pase-like_PTPLA"/>
</dbReference>
<proteinExistence type="inferred from homology"/>
<dbReference type="GO" id="GO:0005789">
    <property type="term" value="C:endoplasmic reticulum membrane"/>
    <property type="evidence" value="ECO:0007669"/>
    <property type="project" value="UniProtKB-SubCell"/>
</dbReference>
<evidence type="ECO:0000256" key="10">
    <source>
        <dbReference type="ARBA" id="ARBA00023136"/>
    </source>
</evidence>
<gene>
    <name evidence="16" type="ORF">NDU88_006096</name>
</gene>
<reference evidence="16" key="1">
    <citation type="journal article" date="2022" name="bioRxiv">
        <title>Sequencing and chromosome-scale assembly of the giantPleurodeles waltlgenome.</title>
        <authorList>
            <person name="Brown T."/>
            <person name="Elewa A."/>
            <person name="Iarovenko S."/>
            <person name="Subramanian E."/>
            <person name="Araus A.J."/>
            <person name="Petzold A."/>
            <person name="Susuki M."/>
            <person name="Suzuki K.-i.T."/>
            <person name="Hayashi T."/>
            <person name="Toyoda A."/>
            <person name="Oliveira C."/>
            <person name="Osipova E."/>
            <person name="Leigh N.D."/>
            <person name="Simon A."/>
            <person name="Yun M.H."/>
        </authorList>
    </citation>
    <scope>NUCLEOTIDE SEQUENCE</scope>
    <source>
        <strain evidence="16">20211129_DDA</strain>
        <tissue evidence="16">Liver</tissue>
    </source>
</reference>
<evidence type="ECO:0000313" key="16">
    <source>
        <dbReference type="EMBL" id="KAJ1218518.1"/>
    </source>
</evidence>
<evidence type="ECO:0000256" key="13">
    <source>
        <dbReference type="ARBA" id="ARBA00023688"/>
    </source>
</evidence>
<accession>A0AAV7WZM0</accession>